<comment type="catalytic activity">
    <reaction evidence="1">
        <text>ATP + protein L-histidine = ADP + protein N-phospho-L-histidine.</text>
        <dbReference type="EC" id="2.7.13.3"/>
    </reaction>
</comment>
<evidence type="ECO:0000256" key="6">
    <source>
        <dbReference type="PROSITE-ProRule" id="PRU00169"/>
    </source>
</evidence>
<dbReference type="OrthoDB" id="9796457at2"/>
<accession>A0A399D1A0</accession>
<dbReference type="PRINTS" id="PR00344">
    <property type="entry name" value="BCTRLSENSOR"/>
</dbReference>
<dbReference type="InterPro" id="IPR000014">
    <property type="entry name" value="PAS"/>
</dbReference>
<dbReference type="SUPFAM" id="SSF47384">
    <property type="entry name" value="Homodimeric domain of signal transducing histidine kinase"/>
    <property type="match status" value="1"/>
</dbReference>
<dbReference type="SMART" id="SM00387">
    <property type="entry name" value="HATPase_c"/>
    <property type="match status" value="1"/>
</dbReference>
<dbReference type="GO" id="GO:0000155">
    <property type="term" value="F:phosphorelay sensor kinase activity"/>
    <property type="evidence" value="ECO:0007669"/>
    <property type="project" value="InterPro"/>
</dbReference>
<keyword evidence="10" id="KW-1185">Reference proteome</keyword>
<evidence type="ECO:0000313" key="10">
    <source>
        <dbReference type="Proteomes" id="UP000266441"/>
    </source>
</evidence>
<evidence type="ECO:0000259" key="7">
    <source>
        <dbReference type="PROSITE" id="PS50109"/>
    </source>
</evidence>
<dbReference type="EMBL" id="QWET01000013">
    <property type="protein sequence ID" value="RIH64140.1"/>
    <property type="molecule type" value="Genomic_DNA"/>
</dbReference>
<evidence type="ECO:0000259" key="8">
    <source>
        <dbReference type="PROSITE" id="PS50110"/>
    </source>
</evidence>
<dbReference type="Pfam" id="PF00072">
    <property type="entry name" value="Response_reg"/>
    <property type="match status" value="1"/>
</dbReference>
<evidence type="ECO:0000313" key="9">
    <source>
        <dbReference type="EMBL" id="RIH64140.1"/>
    </source>
</evidence>
<dbReference type="InterPro" id="IPR035965">
    <property type="entry name" value="PAS-like_dom_sf"/>
</dbReference>
<feature type="domain" description="Response regulatory" evidence="8">
    <location>
        <begin position="442"/>
        <end position="557"/>
    </location>
</feature>
<dbReference type="Proteomes" id="UP000266441">
    <property type="component" value="Unassembled WGS sequence"/>
</dbReference>
<dbReference type="PROSITE" id="PS50109">
    <property type="entry name" value="HIS_KIN"/>
    <property type="match status" value="1"/>
</dbReference>
<dbReference type="InterPro" id="IPR004358">
    <property type="entry name" value="Sig_transdc_His_kin-like_C"/>
</dbReference>
<proteinExistence type="predicted"/>
<dbReference type="InterPro" id="IPR001789">
    <property type="entry name" value="Sig_transdc_resp-reg_receiver"/>
</dbReference>
<dbReference type="PROSITE" id="PS50110">
    <property type="entry name" value="RESPONSE_REGULATORY"/>
    <property type="match status" value="1"/>
</dbReference>
<dbReference type="CDD" id="cd17546">
    <property type="entry name" value="REC_hyHK_CKI1_RcsC-like"/>
    <property type="match status" value="1"/>
</dbReference>
<protein>
    <recommendedName>
        <fullName evidence="2">histidine kinase</fullName>
        <ecNumber evidence="2">2.7.13.3</ecNumber>
    </recommendedName>
</protein>
<keyword evidence="5" id="KW-0418">Kinase</keyword>
<dbReference type="InterPro" id="IPR005467">
    <property type="entry name" value="His_kinase_dom"/>
</dbReference>
<feature type="modified residue" description="4-aspartylphosphate" evidence="6">
    <location>
        <position position="492"/>
    </location>
</feature>
<gene>
    <name evidence="9" type="ORF">D1164_16410</name>
</gene>
<dbReference type="AlphaFoldDB" id="A0A399D1A0"/>
<dbReference type="Pfam" id="PF00512">
    <property type="entry name" value="HisKA"/>
    <property type="match status" value="1"/>
</dbReference>
<dbReference type="CDD" id="cd00082">
    <property type="entry name" value="HisKA"/>
    <property type="match status" value="1"/>
</dbReference>
<dbReference type="EC" id="2.7.13.3" evidence="2"/>
<dbReference type="SMART" id="SM00388">
    <property type="entry name" value="HisKA"/>
    <property type="match status" value="1"/>
</dbReference>
<dbReference type="InterPro" id="IPR003661">
    <property type="entry name" value="HisK_dim/P_dom"/>
</dbReference>
<organism evidence="9 10">
    <name type="scientific">Mariniphaga sediminis</name>
    <dbReference type="NCBI Taxonomy" id="1628158"/>
    <lineage>
        <taxon>Bacteria</taxon>
        <taxon>Pseudomonadati</taxon>
        <taxon>Bacteroidota</taxon>
        <taxon>Bacteroidia</taxon>
        <taxon>Marinilabiliales</taxon>
        <taxon>Prolixibacteraceae</taxon>
        <taxon>Mariniphaga</taxon>
    </lineage>
</organism>
<dbReference type="CDD" id="cd00130">
    <property type="entry name" value="PAS"/>
    <property type="match status" value="1"/>
</dbReference>
<dbReference type="SUPFAM" id="SSF55874">
    <property type="entry name" value="ATPase domain of HSP90 chaperone/DNA topoisomerase II/histidine kinase"/>
    <property type="match status" value="1"/>
</dbReference>
<dbReference type="SUPFAM" id="SSF55785">
    <property type="entry name" value="PYP-like sensor domain (PAS domain)"/>
    <property type="match status" value="1"/>
</dbReference>
<feature type="domain" description="Histidine kinase" evidence="7">
    <location>
        <begin position="205"/>
        <end position="417"/>
    </location>
</feature>
<dbReference type="PANTHER" id="PTHR43047">
    <property type="entry name" value="TWO-COMPONENT HISTIDINE PROTEIN KINASE"/>
    <property type="match status" value="1"/>
</dbReference>
<dbReference type="InterPro" id="IPR011006">
    <property type="entry name" value="CheY-like_superfamily"/>
</dbReference>
<evidence type="ECO:0000256" key="1">
    <source>
        <dbReference type="ARBA" id="ARBA00000085"/>
    </source>
</evidence>
<dbReference type="Gene3D" id="3.30.450.20">
    <property type="entry name" value="PAS domain"/>
    <property type="match status" value="1"/>
</dbReference>
<evidence type="ECO:0000256" key="5">
    <source>
        <dbReference type="ARBA" id="ARBA00022777"/>
    </source>
</evidence>
<dbReference type="InterPro" id="IPR036097">
    <property type="entry name" value="HisK_dim/P_sf"/>
</dbReference>
<sequence>MKKAFVTAPNNSREEYAREVYKSLFEDHIRDLKEIVDQVLSMPQLPPGLDKKLDQLLKNLLKDRERYADFFYNAPVSYLILDRNHEIVDANFQAEKLLQSNRDQLKGTDFTRYIASDSLDIYNFLIKNLKADNFEDGYNLKIVTNNNHFFARFFGITSDESSDGEYMFRLAFFEIPTEVELKGKFADESRWFNEDVPLDSAFLVNVSHEIRTPMNGIIGFADLLNPEVTPENLQRYVEIIRSSGKRMLDIIDDLIVVSKIESGAVAPVKVKTSLSELFEYLFAVFQPEAEKQGLELKVDTSLEVRDVSIATDKEKLYAVFSNLIGNSLKYTENGQIVFGCREKDKTIEFFVEDTGMGIAKADQENIFGRFSRTGKNGGAGLGLYISRSYVEMLGGNIEVNSEEGKGSTFSFVIPCEDCVENDIVEESASVFLTPDEMLNRLTVLVAEDDEVARIYLSELLESKCKRVLFATNGKEAVELYKTNPGIDMVLMDIKMPVLDGYSAAIKIKELDKTAFIVAQTAYALASEREKALAAGCTDYLAKPLMQKDLFSVISKYLA</sequence>
<name>A0A399D1A0_9BACT</name>
<evidence type="ECO:0000256" key="3">
    <source>
        <dbReference type="ARBA" id="ARBA00022553"/>
    </source>
</evidence>
<dbReference type="InterPro" id="IPR003594">
    <property type="entry name" value="HATPase_dom"/>
</dbReference>
<dbReference type="FunFam" id="3.30.565.10:FF:000006">
    <property type="entry name" value="Sensor histidine kinase WalK"/>
    <property type="match status" value="1"/>
</dbReference>
<reference evidence="9 10" key="1">
    <citation type="journal article" date="2015" name="Int. J. Syst. Evol. Microbiol.">
        <title>Mariniphaga sediminis sp. nov., isolated from coastal sediment.</title>
        <authorList>
            <person name="Wang F.Q."/>
            <person name="Shen Q.Y."/>
            <person name="Chen G.J."/>
            <person name="Du Z.J."/>
        </authorList>
    </citation>
    <scope>NUCLEOTIDE SEQUENCE [LARGE SCALE GENOMIC DNA]</scope>
    <source>
        <strain evidence="9 10">SY21</strain>
    </source>
</reference>
<dbReference type="Gene3D" id="3.40.50.2300">
    <property type="match status" value="1"/>
</dbReference>
<evidence type="ECO:0000256" key="2">
    <source>
        <dbReference type="ARBA" id="ARBA00012438"/>
    </source>
</evidence>
<keyword evidence="4" id="KW-0808">Transferase</keyword>
<dbReference type="Pfam" id="PF13426">
    <property type="entry name" value="PAS_9"/>
    <property type="match status" value="1"/>
</dbReference>
<dbReference type="InterPro" id="IPR036890">
    <property type="entry name" value="HATPase_C_sf"/>
</dbReference>
<dbReference type="Gene3D" id="3.30.565.10">
    <property type="entry name" value="Histidine kinase-like ATPase, C-terminal domain"/>
    <property type="match status" value="1"/>
</dbReference>
<evidence type="ECO:0000256" key="4">
    <source>
        <dbReference type="ARBA" id="ARBA00022679"/>
    </source>
</evidence>
<dbReference type="SUPFAM" id="SSF52172">
    <property type="entry name" value="CheY-like"/>
    <property type="match status" value="1"/>
</dbReference>
<dbReference type="Gene3D" id="1.10.287.130">
    <property type="match status" value="1"/>
</dbReference>
<dbReference type="RefSeq" id="WP_119350972.1">
    <property type="nucleotide sequence ID" value="NZ_QWET01000013.1"/>
</dbReference>
<dbReference type="SMART" id="SM00448">
    <property type="entry name" value="REC"/>
    <property type="match status" value="1"/>
</dbReference>
<keyword evidence="3 6" id="KW-0597">Phosphoprotein</keyword>
<comment type="caution">
    <text evidence="9">The sequence shown here is derived from an EMBL/GenBank/DDBJ whole genome shotgun (WGS) entry which is preliminary data.</text>
</comment>
<dbReference type="Pfam" id="PF02518">
    <property type="entry name" value="HATPase_c"/>
    <property type="match status" value="1"/>
</dbReference>